<dbReference type="InterPro" id="IPR000551">
    <property type="entry name" value="MerR-type_HTH_dom"/>
</dbReference>
<evidence type="ECO:0000259" key="2">
    <source>
        <dbReference type="PROSITE" id="PS50937"/>
    </source>
</evidence>
<evidence type="ECO:0000256" key="1">
    <source>
        <dbReference type="ARBA" id="ARBA00023125"/>
    </source>
</evidence>
<dbReference type="CDD" id="cd01107">
    <property type="entry name" value="HTH_BmrR"/>
    <property type="match status" value="1"/>
</dbReference>
<feature type="domain" description="HTH merR-type" evidence="2">
    <location>
        <begin position="1"/>
        <end position="71"/>
    </location>
</feature>
<dbReference type="Gene3D" id="1.10.1660.10">
    <property type="match status" value="1"/>
</dbReference>
<dbReference type="InterPro" id="IPR009061">
    <property type="entry name" value="DNA-bd_dom_put_sf"/>
</dbReference>
<protein>
    <submittedName>
        <fullName evidence="3">DNA-binding transcriptional MerR regulator</fullName>
    </submittedName>
</protein>
<dbReference type="Gene3D" id="3.20.80.10">
    <property type="entry name" value="Regulatory factor, effector binding domain"/>
    <property type="match status" value="1"/>
</dbReference>
<dbReference type="Pfam" id="PF13411">
    <property type="entry name" value="MerR_1"/>
    <property type="match status" value="1"/>
</dbReference>
<keyword evidence="4" id="KW-1185">Reference proteome</keyword>
<dbReference type="AlphaFoldDB" id="A0A4Q7W2H8"/>
<gene>
    <name evidence="3" type="ORF">EV645_7397</name>
</gene>
<dbReference type="PROSITE" id="PS50937">
    <property type="entry name" value="HTH_MERR_2"/>
    <property type="match status" value="1"/>
</dbReference>
<keyword evidence="1 3" id="KW-0238">DNA-binding</keyword>
<sequence length="274" mass="30133">MLTISEFGRRTGLSHKALRLYDVSGLLAPAQVDPANGYRLYDEAQLERARRISVMRQLDMPLATIAEVLAGTDEEGLIRLDRWWAAEEATTEARRSTLQYLRDRLSRSGTTGLAPRPVLTRDVPATKIASIRADTNQQLLVGIIVTCTDEIMSYLHAAGASATTGSWVIFHGAVTPEGEATVEVCVPFDGLVDPAGRIGIRVEPAHREAYCTITMNECAYPRIMLAYDLVTDWVRANGVPEAGPPREVYLPDCHLIPRDEPAVDIALPILERNA</sequence>
<dbReference type="GO" id="GO:0003677">
    <property type="term" value="F:DNA binding"/>
    <property type="evidence" value="ECO:0007669"/>
    <property type="project" value="UniProtKB-KW"/>
</dbReference>
<dbReference type="SUPFAM" id="SSF46955">
    <property type="entry name" value="Putative DNA-binding domain"/>
    <property type="match status" value="1"/>
</dbReference>
<dbReference type="OrthoDB" id="9801841at2"/>
<dbReference type="SMART" id="SM00422">
    <property type="entry name" value="HTH_MERR"/>
    <property type="match status" value="1"/>
</dbReference>
<evidence type="ECO:0000313" key="4">
    <source>
        <dbReference type="Proteomes" id="UP000292027"/>
    </source>
</evidence>
<organism evidence="3 4">
    <name type="scientific">Kribbella rubisoli</name>
    <dbReference type="NCBI Taxonomy" id="3075929"/>
    <lineage>
        <taxon>Bacteria</taxon>
        <taxon>Bacillati</taxon>
        <taxon>Actinomycetota</taxon>
        <taxon>Actinomycetes</taxon>
        <taxon>Propionibacteriales</taxon>
        <taxon>Kribbellaceae</taxon>
        <taxon>Kribbella</taxon>
    </lineage>
</organism>
<name>A0A4Q7W2H8_9ACTN</name>
<dbReference type="RefSeq" id="WP_130448907.1">
    <property type="nucleotide sequence ID" value="NZ_SHKR01000017.1"/>
</dbReference>
<dbReference type="PANTHER" id="PTHR30204:SF97">
    <property type="entry name" value="MERR FAMILY REGULATORY PROTEIN"/>
    <property type="match status" value="1"/>
</dbReference>
<evidence type="ECO:0000313" key="3">
    <source>
        <dbReference type="EMBL" id="RZU03370.1"/>
    </source>
</evidence>
<comment type="caution">
    <text evidence="3">The sequence shown here is derived from an EMBL/GenBank/DDBJ whole genome shotgun (WGS) entry which is preliminary data.</text>
</comment>
<dbReference type="EMBL" id="SHKR01000017">
    <property type="protein sequence ID" value="RZU03370.1"/>
    <property type="molecule type" value="Genomic_DNA"/>
</dbReference>
<dbReference type="GO" id="GO:0003700">
    <property type="term" value="F:DNA-binding transcription factor activity"/>
    <property type="evidence" value="ECO:0007669"/>
    <property type="project" value="InterPro"/>
</dbReference>
<dbReference type="SUPFAM" id="SSF55136">
    <property type="entry name" value="Probable bacterial effector-binding domain"/>
    <property type="match status" value="1"/>
</dbReference>
<dbReference type="InterPro" id="IPR011256">
    <property type="entry name" value="Reg_factor_effector_dom_sf"/>
</dbReference>
<dbReference type="PANTHER" id="PTHR30204">
    <property type="entry name" value="REDOX-CYCLING DRUG-SENSING TRANSCRIPTIONAL ACTIVATOR SOXR"/>
    <property type="match status" value="1"/>
</dbReference>
<accession>A0A4Q7W2H8</accession>
<dbReference type="Pfam" id="PF06445">
    <property type="entry name" value="GyrI-like"/>
    <property type="match status" value="1"/>
</dbReference>
<reference evidence="3 4" key="1">
    <citation type="journal article" date="2015" name="Stand. Genomic Sci.">
        <title>Genomic Encyclopedia of Bacterial and Archaeal Type Strains, Phase III: the genomes of soil and plant-associated and newly described type strains.</title>
        <authorList>
            <person name="Whitman W.B."/>
            <person name="Woyke T."/>
            <person name="Klenk H.P."/>
            <person name="Zhou Y."/>
            <person name="Lilburn T.G."/>
            <person name="Beck B.J."/>
            <person name="De Vos P."/>
            <person name="Vandamme P."/>
            <person name="Eisen J.A."/>
            <person name="Garrity G."/>
            <person name="Hugenholtz P."/>
            <person name="Kyrpides N.C."/>
        </authorList>
    </citation>
    <scope>NUCLEOTIDE SEQUENCE [LARGE SCALE GENOMIC DNA]</scope>
    <source>
        <strain evidence="3 4">VKM Ac-2540</strain>
    </source>
</reference>
<dbReference type="Proteomes" id="UP000292027">
    <property type="component" value="Unassembled WGS sequence"/>
</dbReference>
<proteinExistence type="predicted"/>
<dbReference type="InterPro" id="IPR029442">
    <property type="entry name" value="GyrI-like"/>
</dbReference>
<dbReference type="InterPro" id="IPR047057">
    <property type="entry name" value="MerR_fam"/>
</dbReference>